<reference evidence="3 4" key="1">
    <citation type="submission" date="2018-06" db="EMBL/GenBank/DDBJ databases">
        <title>Complete Genomes of Monosporascus.</title>
        <authorList>
            <person name="Robinson A.J."/>
            <person name="Natvig D.O."/>
        </authorList>
    </citation>
    <scope>NUCLEOTIDE SEQUENCE [LARGE SCALE GENOMIC DNA]</scope>
    <source>
        <strain evidence="3 4">CBS 609.92</strain>
    </source>
</reference>
<name>A0ABY0GXD6_9PEZI</name>
<feature type="compositionally biased region" description="Low complexity" evidence="1">
    <location>
        <begin position="294"/>
        <end position="333"/>
    </location>
</feature>
<organism evidence="3 4">
    <name type="scientific">Monosporascus cannonballus</name>
    <dbReference type="NCBI Taxonomy" id="155416"/>
    <lineage>
        <taxon>Eukaryota</taxon>
        <taxon>Fungi</taxon>
        <taxon>Dikarya</taxon>
        <taxon>Ascomycota</taxon>
        <taxon>Pezizomycotina</taxon>
        <taxon>Sordariomycetes</taxon>
        <taxon>Xylariomycetidae</taxon>
        <taxon>Xylariales</taxon>
        <taxon>Xylariales incertae sedis</taxon>
        <taxon>Monosporascus</taxon>
    </lineage>
</organism>
<keyword evidence="2" id="KW-0732">Signal</keyword>
<proteinExistence type="predicted"/>
<feature type="compositionally biased region" description="Pro residues" evidence="1">
    <location>
        <begin position="197"/>
        <end position="206"/>
    </location>
</feature>
<feature type="region of interest" description="Disordered" evidence="1">
    <location>
        <begin position="190"/>
        <end position="214"/>
    </location>
</feature>
<accession>A0ABY0GXD6</accession>
<gene>
    <name evidence="3" type="ORF">DL762_008404</name>
</gene>
<dbReference type="Proteomes" id="UP000294003">
    <property type="component" value="Unassembled WGS sequence"/>
</dbReference>
<protein>
    <submittedName>
        <fullName evidence="3">Uncharacterized protein</fullName>
    </submittedName>
</protein>
<feature type="signal peptide" evidence="2">
    <location>
        <begin position="1"/>
        <end position="21"/>
    </location>
</feature>
<evidence type="ECO:0000256" key="1">
    <source>
        <dbReference type="SAM" id="MobiDB-lite"/>
    </source>
</evidence>
<evidence type="ECO:0000313" key="3">
    <source>
        <dbReference type="EMBL" id="RYO78987.1"/>
    </source>
</evidence>
<keyword evidence="4" id="KW-1185">Reference proteome</keyword>
<comment type="caution">
    <text evidence="3">The sequence shown here is derived from an EMBL/GenBank/DDBJ whole genome shotgun (WGS) entry which is preliminary data.</text>
</comment>
<sequence length="457" mass="45468">MWARSQGFLIFVLGCGPLAQAVTFRRHEGPVKRSPLDEIPGPAGDGSNANVEAIGVLTVTETVRETVTAGGEVGALGAVGASQVTITYTMTITETAGAVDGETGDALYVTSTDDHSHGPTDLNRVPKITITLYHLAPALTVTKVSTTTLMQMIPCGTTDAAPVLPGQESPIASSANDVSSPELVTVTPTFPEAVVPPTDPVEPPPVTTSASEPAALPATSSVDIPNFSFSNIISAPLIETPAVPSETTAIEPPVPGESTTVEEAPAPVESSTATEPPPPSETSAPPEVTPPPAETTQAPEETTGASSSTTAEASSSSIPATSETTTADPTSTPEPEPVDEETEAPAPTPTSAAPQSSLELAAGLPISEALPVEEGPSPTTRIGQASAASGAYTGVREGPSVILSGHTLVNSLYLGNLGGGGVVAAAAATGGPMTLGALRSAAATTAGGPMTLGVLAG</sequence>
<dbReference type="EMBL" id="QJNS01000352">
    <property type="protein sequence ID" value="RYO78987.1"/>
    <property type="molecule type" value="Genomic_DNA"/>
</dbReference>
<feature type="chain" id="PRO_5045777700" evidence="2">
    <location>
        <begin position="22"/>
        <end position="457"/>
    </location>
</feature>
<evidence type="ECO:0000313" key="4">
    <source>
        <dbReference type="Proteomes" id="UP000294003"/>
    </source>
</evidence>
<evidence type="ECO:0000256" key="2">
    <source>
        <dbReference type="SAM" id="SignalP"/>
    </source>
</evidence>
<feature type="region of interest" description="Disordered" evidence="1">
    <location>
        <begin position="246"/>
        <end position="355"/>
    </location>
</feature>
<dbReference type="PROSITE" id="PS51257">
    <property type="entry name" value="PROKAR_LIPOPROTEIN"/>
    <property type="match status" value="1"/>
</dbReference>